<dbReference type="InParanoid" id="D8TMI7"/>
<dbReference type="CDD" id="cd00071">
    <property type="entry name" value="GMPK"/>
    <property type="match status" value="1"/>
</dbReference>
<evidence type="ECO:0000256" key="7">
    <source>
        <dbReference type="ARBA" id="ARBA00048594"/>
    </source>
</evidence>
<dbReference type="RefSeq" id="XP_002947596.1">
    <property type="nucleotide sequence ID" value="XM_002947550.1"/>
</dbReference>
<dbReference type="PROSITE" id="PS00856">
    <property type="entry name" value="GUANYLATE_KINASE_1"/>
    <property type="match status" value="1"/>
</dbReference>
<comment type="catalytic activity">
    <reaction evidence="7">
        <text>GMP + ATP = GDP + ADP</text>
        <dbReference type="Rhea" id="RHEA:20780"/>
        <dbReference type="ChEBI" id="CHEBI:30616"/>
        <dbReference type="ChEBI" id="CHEBI:58115"/>
        <dbReference type="ChEBI" id="CHEBI:58189"/>
        <dbReference type="ChEBI" id="CHEBI:456216"/>
        <dbReference type="EC" id="2.7.4.8"/>
    </reaction>
</comment>
<dbReference type="EMBL" id="GL378328">
    <property type="protein sequence ID" value="EFJ51129.1"/>
    <property type="molecule type" value="Genomic_DNA"/>
</dbReference>
<evidence type="ECO:0000259" key="11">
    <source>
        <dbReference type="PROSITE" id="PS50052"/>
    </source>
</evidence>
<evidence type="ECO:0000256" key="5">
    <source>
        <dbReference type="ARBA" id="ARBA00022777"/>
    </source>
</evidence>
<dbReference type="GO" id="GO:0005524">
    <property type="term" value="F:ATP binding"/>
    <property type="evidence" value="ECO:0007669"/>
    <property type="project" value="UniProtKB-KW"/>
</dbReference>
<dbReference type="AlphaFoldDB" id="D8TMI7"/>
<dbReference type="Gene3D" id="3.40.50.300">
    <property type="entry name" value="P-loop containing nucleotide triphosphate hydrolases"/>
    <property type="match status" value="1"/>
</dbReference>
<dbReference type="EC" id="2.7.4.8" evidence="2"/>
<dbReference type="PROSITE" id="PS50052">
    <property type="entry name" value="GUANYLATE_KINASE_2"/>
    <property type="match status" value="1"/>
</dbReference>
<dbReference type="GeneID" id="9624885"/>
<protein>
    <recommendedName>
        <fullName evidence="8">Guanylate kinase 1</fullName>
        <ecNumber evidence="2">2.7.4.8</ecNumber>
    </recommendedName>
    <alternativeName>
        <fullName evidence="9">GMP kinase 1</fullName>
    </alternativeName>
</protein>
<evidence type="ECO:0000256" key="3">
    <source>
        <dbReference type="ARBA" id="ARBA00022679"/>
    </source>
</evidence>
<proteinExistence type="inferred from homology"/>
<feature type="region of interest" description="Disordered" evidence="10">
    <location>
        <begin position="1"/>
        <end position="33"/>
    </location>
</feature>
<sequence>MGAEQSVPAGVEVQPASTAGTGQPYGGAPDLNSEKATAVPSALVLVGPSGVGKGTLAKRLIQDGDQFGFCVSHTTRAPRPNEQHGVHYFFTTKEQFAKEIGEGKFLEYAEVHGNLYGTSVGAVRSVLDSGRVCVLDIDVQGARAVRKSGLKAIFVFIAPPSLEDLANRLAGRGTETVEQITRRLNNAKAEIESINEKGLYDYLLINDDLDEAVKRLKAIAERAAKGLDPEPGMVPERVVLEDVSIQVANGYS</sequence>
<keyword evidence="4" id="KW-0547">Nucleotide-binding</keyword>
<keyword evidence="3" id="KW-0808">Transferase</keyword>
<dbReference type="STRING" id="3068.D8TMI7"/>
<evidence type="ECO:0000256" key="8">
    <source>
        <dbReference type="ARBA" id="ARBA00067520"/>
    </source>
</evidence>
<dbReference type="SUPFAM" id="SSF52540">
    <property type="entry name" value="P-loop containing nucleoside triphosphate hydrolases"/>
    <property type="match status" value="1"/>
</dbReference>
<dbReference type="Proteomes" id="UP000001058">
    <property type="component" value="Unassembled WGS sequence"/>
</dbReference>
<dbReference type="InterPro" id="IPR017665">
    <property type="entry name" value="Guanylate_kinase"/>
</dbReference>
<evidence type="ECO:0000256" key="6">
    <source>
        <dbReference type="ARBA" id="ARBA00022840"/>
    </source>
</evidence>
<evidence type="ECO:0000256" key="9">
    <source>
        <dbReference type="ARBA" id="ARBA00081967"/>
    </source>
</evidence>
<dbReference type="FunCoup" id="D8TMI7">
    <property type="interactions" value="1325"/>
</dbReference>
<keyword evidence="5" id="KW-0418">Kinase</keyword>
<dbReference type="InterPro" id="IPR008144">
    <property type="entry name" value="Guanylate_kin-like_dom"/>
</dbReference>
<dbReference type="eggNOG" id="KOG0707">
    <property type="taxonomic scope" value="Eukaryota"/>
</dbReference>
<name>D8TMI7_VOLCA</name>
<evidence type="ECO:0000256" key="2">
    <source>
        <dbReference type="ARBA" id="ARBA00012961"/>
    </source>
</evidence>
<dbReference type="GO" id="GO:0004385">
    <property type="term" value="F:GMP kinase activity"/>
    <property type="evidence" value="ECO:0007669"/>
    <property type="project" value="UniProtKB-EC"/>
</dbReference>
<dbReference type="NCBIfam" id="TIGR03263">
    <property type="entry name" value="guanyl_kin"/>
    <property type="match status" value="1"/>
</dbReference>
<dbReference type="InterPro" id="IPR020590">
    <property type="entry name" value="Guanylate_kinase_CS"/>
</dbReference>
<gene>
    <name evidence="12" type="ORF">VOLCADRAFT_57423</name>
</gene>
<feature type="domain" description="Guanylate kinase-like" evidence="11">
    <location>
        <begin position="40"/>
        <end position="221"/>
    </location>
</feature>
<dbReference type="PANTHER" id="PTHR23117">
    <property type="entry name" value="GUANYLATE KINASE-RELATED"/>
    <property type="match status" value="1"/>
</dbReference>
<dbReference type="OrthoDB" id="6334211at2759"/>
<dbReference type="HAMAP" id="MF_00328">
    <property type="entry name" value="Guanylate_kinase"/>
    <property type="match status" value="1"/>
</dbReference>
<keyword evidence="13" id="KW-1185">Reference proteome</keyword>
<dbReference type="PANTHER" id="PTHR23117:SF13">
    <property type="entry name" value="GUANYLATE KINASE"/>
    <property type="match status" value="1"/>
</dbReference>
<dbReference type="FunFam" id="3.30.63.10:FF:000002">
    <property type="entry name" value="Guanylate kinase 1"/>
    <property type="match status" value="1"/>
</dbReference>
<dbReference type="FunFam" id="3.40.50.300:FF:000776">
    <property type="entry name" value="Guanylate kinase 2"/>
    <property type="match status" value="1"/>
</dbReference>
<evidence type="ECO:0000313" key="13">
    <source>
        <dbReference type="Proteomes" id="UP000001058"/>
    </source>
</evidence>
<organism evidence="13">
    <name type="scientific">Volvox carteri f. nagariensis</name>
    <dbReference type="NCBI Taxonomy" id="3068"/>
    <lineage>
        <taxon>Eukaryota</taxon>
        <taxon>Viridiplantae</taxon>
        <taxon>Chlorophyta</taxon>
        <taxon>core chlorophytes</taxon>
        <taxon>Chlorophyceae</taxon>
        <taxon>CS clade</taxon>
        <taxon>Chlamydomonadales</taxon>
        <taxon>Volvocaceae</taxon>
        <taxon>Volvox</taxon>
    </lineage>
</organism>
<evidence type="ECO:0000256" key="1">
    <source>
        <dbReference type="ARBA" id="ARBA00005790"/>
    </source>
</evidence>
<dbReference type="InterPro" id="IPR027417">
    <property type="entry name" value="P-loop_NTPase"/>
</dbReference>
<dbReference type="KEGG" id="vcn:VOLCADRAFT_57423"/>
<accession>D8TMI7</accession>
<dbReference type="Pfam" id="PF00625">
    <property type="entry name" value="Guanylate_kin"/>
    <property type="match status" value="1"/>
</dbReference>
<keyword evidence="6" id="KW-0067">ATP-binding</keyword>
<dbReference type="Gene3D" id="3.30.63.10">
    <property type="entry name" value="Guanylate Kinase phosphate binding domain"/>
    <property type="match status" value="1"/>
</dbReference>
<evidence type="ECO:0000313" key="12">
    <source>
        <dbReference type="EMBL" id="EFJ51129.1"/>
    </source>
</evidence>
<reference evidence="12 13" key="1">
    <citation type="journal article" date="2010" name="Science">
        <title>Genomic analysis of organismal complexity in the multicellular green alga Volvox carteri.</title>
        <authorList>
            <person name="Prochnik S.E."/>
            <person name="Umen J."/>
            <person name="Nedelcu A.M."/>
            <person name="Hallmann A."/>
            <person name="Miller S.M."/>
            <person name="Nishii I."/>
            <person name="Ferris P."/>
            <person name="Kuo A."/>
            <person name="Mitros T."/>
            <person name="Fritz-Laylin L.K."/>
            <person name="Hellsten U."/>
            <person name="Chapman J."/>
            <person name="Simakov O."/>
            <person name="Rensing S.A."/>
            <person name="Terry A."/>
            <person name="Pangilinan J."/>
            <person name="Kapitonov V."/>
            <person name="Jurka J."/>
            <person name="Salamov A."/>
            <person name="Shapiro H."/>
            <person name="Schmutz J."/>
            <person name="Grimwood J."/>
            <person name="Lindquist E."/>
            <person name="Lucas S."/>
            <person name="Grigoriev I.V."/>
            <person name="Schmitt R."/>
            <person name="Kirk D."/>
            <person name="Rokhsar D.S."/>
        </authorList>
    </citation>
    <scope>NUCLEOTIDE SEQUENCE [LARGE SCALE GENOMIC DNA]</scope>
    <source>
        <strain evidence="13">f. Nagariensis / Eve</strain>
    </source>
</reference>
<dbReference type="GO" id="GO:0005829">
    <property type="term" value="C:cytosol"/>
    <property type="evidence" value="ECO:0007669"/>
    <property type="project" value="TreeGrafter"/>
</dbReference>
<dbReference type="SMART" id="SM00072">
    <property type="entry name" value="GuKc"/>
    <property type="match status" value="1"/>
</dbReference>
<dbReference type="InterPro" id="IPR008145">
    <property type="entry name" value="GK/Ca_channel_bsu"/>
</dbReference>
<comment type="similarity">
    <text evidence="1">Belongs to the guanylate kinase family.</text>
</comment>
<evidence type="ECO:0000256" key="10">
    <source>
        <dbReference type="SAM" id="MobiDB-lite"/>
    </source>
</evidence>
<evidence type="ECO:0000256" key="4">
    <source>
        <dbReference type="ARBA" id="ARBA00022741"/>
    </source>
</evidence>